<proteinExistence type="predicted"/>
<organism evidence="3 4">
    <name type="scientific">Candidatus Odoribacter faecigallinarum</name>
    <dbReference type="NCBI Taxonomy" id="2838706"/>
    <lineage>
        <taxon>Bacteria</taxon>
        <taxon>Pseudomonadati</taxon>
        <taxon>Bacteroidota</taxon>
        <taxon>Bacteroidia</taxon>
        <taxon>Bacteroidales</taxon>
        <taxon>Odoribacteraceae</taxon>
        <taxon>Odoribacter</taxon>
    </lineage>
</organism>
<feature type="non-terminal residue" evidence="3">
    <location>
        <position position="1"/>
    </location>
</feature>
<dbReference type="Pfam" id="PF03190">
    <property type="entry name" value="Thioredox_DsbH"/>
    <property type="match status" value="1"/>
</dbReference>
<protein>
    <submittedName>
        <fullName evidence="3">Thioredoxin family protein</fullName>
    </submittedName>
</protein>
<sequence>VVLLLGHTNLYAQVQESMYGDAVKADVKVDYVFSYEEALKKARAEHKLIFFNCFSDWAVPCHAMNQQVFSDQAFGDWLNEHFVNLWVEMTTEAGLALSEKYGVGSMPYYLVLDENGDVVHRLASGCALPEFQKRVACALSPKTSYKGMNEAYQGGKQDKKFLREYASVLRWAGEDEKYEQIADQYFQQLKPSQWCKKENWQIFSDRLKRPDSLLIDYLFAHKADFVKESGEEVVNNAIVSLYYADAMAYAAGSKPYTKAAGLEIFTQLQKGEIPDTNDVYKFLEIASLRHDKKYAGMLDYLAEHIGKMDSRVAELLDMSLGNLPEMEKADREMVAAYLEKRMEGGDEYLKRHYGNLVNKLLHFKGMVFEDLTLEQALAKAREEGKFVFMDCYTTWCGPCKMMESQVFSQEAAGQFCNTYFVNIKVDMEKGEGIDIAKRYGVSAFPTMFVLDANGAVRCRMVGSRNVEDFLTVLRRGMNDNFNYSKLKDQYVAGERSAAFLCRYYLTMYDAGEMENMDELHRFLMSLKDSVQYTPEAWFLYNLLASDVNSPEFAFLLEHREKFADTLGRQRVERSLQNVVFPVYVDYLLGRRDKADVDKCHVILAEAGLPEGDALLLLDNLVAAYDGKDFAGLTEIYKNQVSTITDAWLRLNLDALLDIFVKDAPKDTQEWALEYIKEALGKAEPAAINKYSELVNDLTKFVEGK</sequence>
<dbReference type="InterPro" id="IPR004879">
    <property type="entry name" value="Ssp411-like_TRX"/>
</dbReference>
<dbReference type="PANTHER" id="PTHR32234:SF0">
    <property type="entry name" value="THIOL:DISULFIDE INTERCHANGE PROTEIN DSBD"/>
    <property type="match status" value="1"/>
</dbReference>
<dbReference type="Proteomes" id="UP000824202">
    <property type="component" value="Unassembled WGS sequence"/>
</dbReference>
<name>A0A9D1V153_9BACT</name>
<keyword evidence="1" id="KW-0676">Redox-active center</keyword>
<dbReference type="Gene3D" id="3.40.30.10">
    <property type="entry name" value="Glutaredoxin"/>
    <property type="match status" value="2"/>
</dbReference>
<evidence type="ECO:0000313" key="3">
    <source>
        <dbReference type="EMBL" id="HIX04206.1"/>
    </source>
</evidence>
<dbReference type="InterPro" id="IPR036249">
    <property type="entry name" value="Thioredoxin-like_sf"/>
</dbReference>
<dbReference type="PROSITE" id="PS00194">
    <property type="entry name" value="THIOREDOXIN_1"/>
    <property type="match status" value="1"/>
</dbReference>
<dbReference type="EMBL" id="DXFT01000173">
    <property type="protein sequence ID" value="HIX04206.1"/>
    <property type="molecule type" value="Genomic_DNA"/>
</dbReference>
<evidence type="ECO:0000256" key="1">
    <source>
        <dbReference type="ARBA" id="ARBA00023284"/>
    </source>
</evidence>
<dbReference type="InterPro" id="IPR017937">
    <property type="entry name" value="Thioredoxin_CS"/>
</dbReference>
<comment type="caution">
    <text evidence="3">The sequence shown here is derived from an EMBL/GenBank/DDBJ whole genome shotgun (WGS) entry which is preliminary data.</text>
</comment>
<dbReference type="GO" id="GO:0045454">
    <property type="term" value="P:cell redox homeostasis"/>
    <property type="evidence" value="ECO:0007669"/>
    <property type="project" value="TreeGrafter"/>
</dbReference>
<dbReference type="InterPro" id="IPR013766">
    <property type="entry name" value="Thioredoxin_domain"/>
</dbReference>
<dbReference type="Pfam" id="PF00085">
    <property type="entry name" value="Thioredoxin"/>
    <property type="match status" value="1"/>
</dbReference>
<gene>
    <name evidence="3" type="ORF">H9863_08870</name>
</gene>
<feature type="domain" description="Thioredoxin" evidence="2">
    <location>
        <begin position="327"/>
        <end position="478"/>
    </location>
</feature>
<dbReference type="PANTHER" id="PTHR32234">
    <property type="entry name" value="THIOL:DISULFIDE INTERCHANGE PROTEIN DSBD"/>
    <property type="match status" value="1"/>
</dbReference>
<dbReference type="GO" id="GO:0015035">
    <property type="term" value="F:protein-disulfide reductase activity"/>
    <property type="evidence" value="ECO:0007669"/>
    <property type="project" value="TreeGrafter"/>
</dbReference>
<dbReference type="AlphaFoldDB" id="A0A9D1V153"/>
<accession>A0A9D1V153</accession>
<evidence type="ECO:0000313" key="4">
    <source>
        <dbReference type="Proteomes" id="UP000824202"/>
    </source>
</evidence>
<reference evidence="3" key="2">
    <citation type="submission" date="2021-04" db="EMBL/GenBank/DDBJ databases">
        <authorList>
            <person name="Gilroy R."/>
        </authorList>
    </citation>
    <scope>NUCLEOTIDE SEQUENCE</scope>
    <source>
        <strain evidence="3">23274</strain>
    </source>
</reference>
<evidence type="ECO:0000259" key="2">
    <source>
        <dbReference type="PROSITE" id="PS51352"/>
    </source>
</evidence>
<dbReference type="SUPFAM" id="SSF52833">
    <property type="entry name" value="Thioredoxin-like"/>
    <property type="match status" value="2"/>
</dbReference>
<dbReference type="PROSITE" id="PS51352">
    <property type="entry name" value="THIOREDOXIN_2"/>
    <property type="match status" value="1"/>
</dbReference>
<reference evidence="3" key="1">
    <citation type="journal article" date="2021" name="PeerJ">
        <title>Extensive microbial diversity within the chicken gut microbiome revealed by metagenomics and culture.</title>
        <authorList>
            <person name="Gilroy R."/>
            <person name="Ravi A."/>
            <person name="Getino M."/>
            <person name="Pursley I."/>
            <person name="Horton D.L."/>
            <person name="Alikhan N.F."/>
            <person name="Baker D."/>
            <person name="Gharbi K."/>
            <person name="Hall N."/>
            <person name="Watson M."/>
            <person name="Adriaenssens E.M."/>
            <person name="Foster-Nyarko E."/>
            <person name="Jarju S."/>
            <person name="Secka A."/>
            <person name="Antonio M."/>
            <person name="Oren A."/>
            <person name="Chaudhuri R.R."/>
            <person name="La Ragione R."/>
            <person name="Hildebrand F."/>
            <person name="Pallen M.J."/>
        </authorList>
    </citation>
    <scope>NUCLEOTIDE SEQUENCE</scope>
    <source>
        <strain evidence="3">23274</strain>
    </source>
</reference>